<evidence type="ECO:0000256" key="1">
    <source>
        <dbReference type="SAM" id="SignalP"/>
    </source>
</evidence>
<accession>A0A9K3HY93</accession>
<dbReference type="AlphaFoldDB" id="A0A9K3HY93"/>
<comment type="caution">
    <text evidence="2">The sequence shown here is derived from an EMBL/GenBank/DDBJ whole genome shotgun (WGS) entry which is preliminary data.</text>
</comment>
<gene>
    <name evidence="2" type="ORF">HanXRQr2_Chr10g0443421</name>
</gene>
<evidence type="ECO:0000313" key="3">
    <source>
        <dbReference type="Proteomes" id="UP000215914"/>
    </source>
</evidence>
<feature type="chain" id="PRO_5039955039" description="Secreted protein" evidence="1">
    <location>
        <begin position="23"/>
        <end position="55"/>
    </location>
</feature>
<reference evidence="2" key="1">
    <citation type="journal article" date="2017" name="Nature">
        <title>The sunflower genome provides insights into oil metabolism, flowering and Asterid evolution.</title>
        <authorList>
            <person name="Badouin H."/>
            <person name="Gouzy J."/>
            <person name="Grassa C.J."/>
            <person name="Murat F."/>
            <person name="Staton S.E."/>
            <person name="Cottret L."/>
            <person name="Lelandais-Briere C."/>
            <person name="Owens G.L."/>
            <person name="Carrere S."/>
            <person name="Mayjonade B."/>
            <person name="Legrand L."/>
            <person name="Gill N."/>
            <person name="Kane N.C."/>
            <person name="Bowers J.E."/>
            <person name="Hubner S."/>
            <person name="Bellec A."/>
            <person name="Berard A."/>
            <person name="Berges H."/>
            <person name="Blanchet N."/>
            <person name="Boniface M.C."/>
            <person name="Brunel D."/>
            <person name="Catrice O."/>
            <person name="Chaidir N."/>
            <person name="Claudel C."/>
            <person name="Donnadieu C."/>
            <person name="Faraut T."/>
            <person name="Fievet G."/>
            <person name="Helmstetter N."/>
            <person name="King M."/>
            <person name="Knapp S.J."/>
            <person name="Lai Z."/>
            <person name="Le Paslier M.C."/>
            <person name="Lippi Y."/>
            <person name="Lorenzon L."/>
            <person name="Mandel J.R."/>
            <person name="Marage G."/>
            <person name="Marchand G."/>
            <person name="Marquand E."/>
            <person name="Bret-Mestries E."/>
            <person name="Morien E."/>
            <person name="Nambeesan S."/>
            <person name="Nguyen T."/>
            <person name="Pegot-Espagnet P."/>
            <person name="Pouilly N."/>
            <person name="Raftis F."/>
            <person name="Sallet E."/>
            <person name="Schiex T."/>
            <person name="Thomas J."/>
            <person name="Vandecasteele C."/>
            <person name="Vares D."/>
            <person name="Vear F."/>
            <person name="Vautrin S."/>
            <person name="Crespi M."/>
            <person name="Mangin B."/>
            <person name="Burke J.M."/>
            <person name="Salse J."/>
            <person name="Munos S."/>
            <person name="Vincourt P."/>
            <person name="Rieseberg L.H."/>
            <person name="Langlade N.B."/>
        </authorList>
    </citation>
    <scope>NUCLEOTIDE SEQUENCE</scope>
    <source>
        <tissue evidence="2">Leaves</tissue>
    </source>
</reference>
<sequence>MMIFSDLSRFVLCWSCCWSCCGHDIGDGCVNGRYEKVAEMLMLVELQVVAAGGKW</sequence>
<protein>
    <recommendedName>
        <fullName evidence="4">Secreted protein</fullName>
    </recommendedName>
</protein>
<organism evidence="2 3">
    <name type="scientific">Helianthus annuus</name>
    <name type="common">Common sunflower</name>
    <dbReference type="NCBI Taxonomy" id="4232"/>
    <lineage>
        <taxon>Eukaryota</taxon>
        <taxon>Viridiplantae</taxon>
        <taxon>Streptophyta</taxon>
        <taxon>Embryophyta</taxon>
        <taxon>Tracheophyta</taxon>
        <taxon>Spermatophyta</taxon>
        <taxon>Magnoliopsida</taxon>
        <taxon>eudicotyledons</taxon>
        <taxon>Gunneridae</taxon>
        <taxon>Pentapetalae</taxon>
        <taxon>asterids</taxon>
        <taxon>campanulids</taxon>
        <taxon>Asterales</taxon>
        <taxon>Asteraceae</taxon>
        <taxon>Asteroideae</taxon>
        <taxon>Heliantheae alliance</taxon>
        <taxon>Heliantheae</taxon>
        <taxon>Helianthus</taxon>
    </lineage>
</organism>
<feature type="signal peptide" evidence="1">
    <location>
        <begin position="1"/>
        <end position="22"/>
    </location>
</feature>
<keyword evidence="1" id="KW-0732">Signal</keyword>
<evidence type="ECO:0000313" key="2">
    <source>
        <dbReference type="EMBL" id="KAF5786642.1"/>
    </source>
</evidence>
<name>A0A9K3HY93_HELAN</name>
<dbReference type="Proteomes" id="UP000215914">
    <property type="component" value="Unassembled WGS sequence"/>
</dbReference>
<reference evidence="2" key="2">
    <citation type="submission" date="2020-06" db="EMBL/GenBank/DDBJ databases">
        <title>Helianthus annuus Genome sequencing and assembly Release 2.</title>
        <authorList>
            <person name="Gouzy J."/>
            <person name="Langlade N."/>
            <person name="Munos S."/>
        </authorList>
    </citation>
    <scope>NUCLEOTIDE SEQUENCE</scope>
    <source>
        <tissue evidence="2">Leaves</tissue>
    </source>
</reference>
<proteinExistence type="predicted"/>
<keyword evidence="3" id="KW-1185">Reference proteome</keyword>
<evidence type="ECO:0008006" key="4">
    <source>
        <dbReference type="Google" id="ProtNLM"/>
    </source>
</evidence>
<dbReference type="Gramene" id="mRNA:HanXRQr2_Chr10g0443421">
    <property type="protein sequence ID" value="mRNA:HanXRQr2_Chr10g0443421"/>
    <property type="gene ID" value="HanXRQr2_Chr10g0443421"/>
</dbReference>
<dbReference type="EMBL" id="MNCJ02000325">
    <property type="protein sequence ID" value="KAF5786642.1"/>
    <property type="molecule type" value="Genomic_DNA"/>
</dbReference>